<accession>A0A4R5KKK3</accession>
<feature type="transmembrane region" description="Helical" evidence="1">
    <location>
        <begin position="190"/>
        <end position="211"/>
    </location>
</feature>
<dbReference type="Proteomes" id="UP000295511">
    <property type="component" value="Unassembled WGS sequence"/>
</dbReference>
<reference evidence="2 3" key="1">
    <citation type="submission" date="2019-03" db="EMBL/GenBank/DDBJ databases">
        <title>Whole genome sequence of Arthrobacter sp JH1-1.</title>
        <authorList>
            <person name="Trinh H.N."/>
        </authorList>
    </citation>
    <scope>NUCLEOTIDE SEQUENCE [LARGE SCALE GENOMIC DNA]</scope>
    <source>
        <strain evidence="2 3">JH1-1</strain>
    </source>
</reference>
<dbReference type="NCBIfam" id="TIGR04370">
    <property type="entry name" value="glyco_rpt_poly"/>
    <property type="match status" value="1"/>
</dbReference>
<evidence type="ECO:0000256" key="1">
    <source>
        <dbReference type="SAM" id="Phobius"/>
    </source>
</evidence>
<feature type="transmembrane region" description="Helical" evidence="1">
    <location>
        <begin position="260"/>
        <end position="277"/>
    </location>
</feature>
<feature type="transmembrane region" description="Helical" evidence="1">
    <location>
        <begin position="41"/>
        <end position="59"/>
    </location>
</feature>
<organism evidence="2 3">
    <name type="scientific">Arthrobacter terricola</name>
    <dbReference type="NCBI Taxonomy" id="2547396"/>
    <lineage>
        <taxon>Bacteria</taxon>
        <taxon>Bacillati</taxon>
        <taxon>Actinomycetota</taxon>
        <taxon>Actinomycetes</taxon>
        <taxon>Micrococcales</taxon>
        <taxon>Micrococcaceae</taxon>
        <taxon>Arthrobacter</taxon>
    </lineage>
</organism>
<sequence>MLPRVRSKNFMLKRFNIKFIGSLAAIGLSLGFPIVAGPTQATVSFAVLLATCGFCIFRLRSSAGRALEGSSALVVLLIAAIYAIGLVDRPGPVFGINPTGEDYQLTAIGLVSLLAGALITTTFRRQLSARSHAPAAFPRVAFGRDHRLVVIAILAMAAALLNYATGGIPILSDDVDGSRFAGNYGILGRFWPLILPILQVVVIVASTRILARNSGRRWLFLGLLALLFLLLSGGRSLFVIPLIAIGLLTVDFLRPRFRTILLSAIGGFAIIGAFGYARTLGSSGSQASISYLGTREQDSWFGALDISLQTGPRVMSAAREVIHDNFLSGQFFWADLQNFLGLQVSPSDRLVTVLLDRQPDQVGGLPPTIFGGLYLDWGMFGVILGAFVIGGLLEFFRARGLAKLNLPNIVWSYYFLAYILMSVYSYVGAKPNLLFAAVVCLFAFDRDKGVFSENSNGFKVSRVPGRGGGAPTGFDGRPN</sequence>
<comment type="caution">
    <text evidence="2">The sequence shown here is derived from an EMBL/GenBank/DDBJ whole genome shotgun (WGS) entry which is preliminary data.</text>
</comment>
<keyword evidence="1" id="KW-0812">Transmembrane</keyword>
<dbReference type="EMBL" id="SMRU01000014">
    <property type="protein sequence ID" value="TDF94910.1"/>
    <property type="molecule type" value="Genomic_DNA"/>
</dbReference>
<dbReference type="AlphaFoldDB" id="A0A4R5KKK3"/>
<evidence type="ECO:0000313" key="3">
    <source>
        <dbReference type="Proteomes" id="UP000295511"/>
    </source>
</evidence>
<feature type="transmembrane region" description="Helical" evidence="1">
    <location>
        <begin position="66"/>
        <end position="85"/>
    </location>
</feature>
<gene>
    <name evidence="2" type="ORF">E1809_12860</name>
</gene>
<feature type="transmembrane region" description="Helical" evidence="1">
    <location>
        <begin position="148"/>
        <end position="170"/>
    </location>
</feature>
<keyword evidence="1" id="KW-0472">Membrane</keyword>
<feature type="transmembrane region" description="Helical" evidence="1">
    <location>
        <begin position="413"/>
        <end position="444"/>
    </location>
</feature>
<keyword evidence="3" id="KW-1185">Reference proteome</keyword>
<feature type="transmembrane region" description="Helical" evidence="1">
    <location>
        <begin position="373"/>
        <end position="393"/>
    </location>
</feature>
<name>A0A4R5KKK3_9MICC</name>
<keyword evidence="1" id="KW-1133">Transmembrane helix</keyword>
<feature type="transmembrane region" description="Helical" evidence="1">
    <location>
        <begin position="105"/>
        <end position="123"/>
    </location>
</feature>
<protein>
    <submittedName>
        <fullName evidence="2">Oligosaccharide repeat unit polymerase</fullName>
    </submittedName>
</protein>
<dbReference type="Pfam" id="PF01901">
    <property type="entry name" value="O_anti_polymase"/>
    <property type="match status" value="1"/>
</dbReference>
<proteinExistence type="predicted"/>
<dbReference type="InterPro" id="IPR002760">
    <property type="entry name" value="O_anti_polymase"/>
</dbReference>
<feature type="transmembrane region" description="Helical" evidence="1">
    <location>
        <begin position="218"/>
        <end position="248"/>
    </location>
</feature>
<evidence type="ECO:0000313" key="2">
    <source>
        <dbReference type="EMBL" id="TDF94910.1"/>
    </source>
</evidence>